<reference evidence="1" key="1">
    <citation type="submission" date="2023-04" db="EMBL/GenBank/DDBJ databases">
        <title>Draft Genome sequencing of Naganishia species isolated from polar environments using Oxford Nanopore Technology.</title>
        <authorList>
            <person name="Leo P."/>
            <person name="Venkateswaran K."/>
        </authorList>
    </citation>
    <scope>NUCLEOTIDE SEQUENCE</scope>
    <source>
        <strain evidence="1">MNA-CCFEE 5423</strain>
    </source>
</reference>
<accession>A0ACC2V621</accession>
<gene>
    <name evidence="1" type="ORF">QFC21_006030</name>
</gene>
<dbReference type="Proteomes" id="UP001227268">
    <property type="component" value="Unassembled WGS sequence"/>
</dbReference>
<name>A0ACC2V621_9TREE</name>
<dbReference type="EMBL" id="JASBWT010000025">
    <property type="protein sequence ID" value="KAJ9094491.1"/>
    <property type="molecule type" value="Genomic_DNA"/>
</dbReference>
<sequence>MAIPTSDLEGTKCSAPSGKDVGCLYAREQSNWQCISGAKKQCPKNLLCVNIKDPATGTVVGEGCDFPPHPDIERPVVGRKYPAGTRVKVGTTTGNGIAPVPNYCQIPLPTAELAVGSTSCIRGSQIASVYSSSGTNSACADKMNFTPGTIYAAAYHYSAEPHLSNAFNTDLCGKTLDITNKKTGKTLTVTVVDNCPSCTGIAPAYRSEWASPNGATIDLDDYTFAALFDGATTGVFDVKYTPFDGDLTHQVAISSEMD</sequence>
<evidence type="ECO:0000313" key="2">
    <source>
        <dbReference type="Proteomes" id="UP001227268"/>
    </source>
</evidence>
<protein>
    <submittedName>
        <fullName evidence="1">Uncharacterized protein</fullName>
    </submittedName>
</protein>
<comment type="caution">
    <text evidence="1">The sequence shown here is derived from an EMBL/GenBank/DDBJ whole genome shotgun (WGS) entry which is preliminary data.</text>
</comment>
<proteinExistence type="predicted"/>
<organism evidence="1 2">
    <name type="scientific">Naganishia friedmannii</name>
    <dbReference type="NCBI Taxonomy" id="89922"/>
    <lineage>
        <taxon>Eukaryota</taxon>
        <taxon>Fungi</taxon>
        <taxon>Dikarya</taxon>
        <taxon>Basidiomycota</taxon>
        <taxon>Agaricomycotina</taxon>
        <taxon>Tremellomycetes</taxon>
        <taxon>Filobasidiales</taxon>
        <taxon>Filobasidiaceae</taxon>
        <taxon>Naganishia</taxon>
    </lineage>
</organism>
<keyword evidence="2" id="KW-1185">Reference proteome</keyword>
<evidence type="ECO:0000313" key="1">
    <source>
        <dbReference type="EMBL" id="KAJ9094491.1"/>
    </source>
</evidence>